<organism evidence="1 2">
    <name type="scientific">Colletotrichum scovillei</name>
    <dbReference type="NCBI Taxonomy" id="1209932"/>
    <lineage>
        <taxon>Eukaryota</taxon>
        <taxon>Fungi</taxon>
        <taxon>Dikarya</taxon>
        <taxon>Ascomycota</taxon>
        <taxon>Pezizomycotina</taxon>
        <taxon>Sordariomycetes</taxon>
        <taxon>Hypocreomycetidae</taxon>
        <taxon>Glomerellales</taxon>
        <taxon>Glomerellaceae</taxon>
        <taxon>Colletotrichum</taxon>
        <taxon>Colletotrichum acutatum species complex</taxon>
    </lineage>
</organism>
<name>A0A9P7RC46_9PEZI</name>
<feature type="non-terminal residue" evidence="1">
    <location>
        <position position="31"/>
    </location>
</feature>
<gene>
    <name evidence="1" type="ORF">JMJ77_000063</name>
</gene>
<comment type="caution">
    <text evidence="1">The sequence shown here is derived from an EMBL/GenBank/DDBJ whole genome shotgun (WGS) entry which is preliminary data.</text>
</comment>
<dbReference type="Proteomes" id="UP000699042">
    <property type="component" value="Unassembled WGS sequence"/>
</dbReference>
<dbReference type="EMBL" id="JAESDN010000003">
    <property type="protein sequence ID" value="KAG7052969.1"/>
    <property type="molecule type" value="Genomic_DNA"/>
</dbReference>
<dbReference type="AlphaFoldDB" id="A0A9P7RC46"/>
<accession>A0A9P7RC46</accession>
<sequence length="31" mass="3862">RDSDVPSRRAFAHLVVCRYRRISQLKRRKYE</sequence>
<evidence type="ECO:0000313" key="1">
    <source>
        <dbReference type="EMBL" id="KAG7052969.1"/>
    </source>
</evidence>
<proteinExistence type="predicted"/>
<protein>
    <submittedName>
        <fullName evidence="1">Uncharacterized protein</fullName>
    </submittedName>
</protein>
<evidence type="ECO:0000313" key="2">
    <source>
        <dbReference type="Proteomes" id="UP000699042"/>
    </source>
</evidence>
<keyword evidence="2" id="KW-1185">Reference proteome</keyword>
<reference evidence="1" key="1">
    <citation type="submission" date="2021-05" db="EMBL/GenBank/DDBJ databases">
        <title>Comparative genomics of three Colletotrichum scovillei strains and genetic complementation revealed genes involved fungal growth and virulence on chili pepper.</title>
        <authorList>
            <person name="Hsieh D.-K."/>
            <person name="Chuang S.-C."/>
            <person name="Chen C.-Y."/>
            <person name="Chao Y.-T."/>
            <person name="Lu M.-Y.J."/>
            <person name="Lee M.-H."/>
            <person name="Shih M.-C."/>
        </authorList>
    </citation>
    <scope>NUCLEOTIDE SEQUENCE</scope>
    <source>
        <strain evidence="1">Coll-153</strain>
    </source>
</reference>